<evidence type="ECO:0000256" key="1">
    <source>
        <dbReference type="SAM" id="MobiDB-lite"/>
    </source>
</evidence>
<feature type="region of interest" description="Disordered" evidence="1">
    <location>
        <begin position="137"/>
        <end position="156"/>
    </location>
</feature>
<accession>A0AAW2QJ64</accession>
<gene>
    <name evidence="2" type="ORF">Sradi_3664200</name>
</gene>
<proteinExistence type="predicted"/>
<name>A0AAW2QJ64_SESRA</name>
<reference evidence="2" key="2">
    <citation type="journal article" date="2024" name="Plant">
        <title>Genomic evolution and insights into agronomic trait innovations of Sesamum species.</title>
        <authorList>
            <person name="Miao H."/>
            <person name="Wang L."/>
            <person name="Qu L."/>
            <person name="Liu H."/>
            <person name="Sun Y."/>
            <person name="Le M."/>
            <person name="Wang Q."/>
            <person name="Wei S."/>
            <person name="Zheng Y."/>
            <person name="Lin W."/>
            <person name="Duan Y."/>
            <person name="Cao H."/>
            <person name="Xiong S."/>
            <person name="Wang X."/>
            <person name="Wei L."/>
            <person name="Li C."/>
            <person name="Ma Q."/>
            <person name="Ju M."/>
            <person name="Zhao R."/>
            <person name="Li G."/>
            <person name="Mu C."/>
            <person name="Tian Q."/>
            <person name="Mei H."/>
            <person name="Zhang T."/>
            <person name="Gao T."/>
            <person name="Zhang H."/>
        </authorList>
    </citation>
    <scope>NUCLEOTIDE SEQUENCE</scope>
    <source>
        <strain evidence="2">G02</strain>
    </source>
</reference>
<feature type="compositionally biased region" description="Low complexity" evidence="1">
    <location>
        <begin position="102"/>
        <end position="112"/>
    </location>
</feature>
<sequence length="156" mass="17821">MAMTMMMAAMMEVGMCTKILNKDGMTWAKGDKNYYATQDTDHGYRPGIENQRRFLFNLTDYPSKDDGSQSQRYGRRQPDIQHSMQNLGIDEHRPYQLHGHQGSSTGTSSGRSNARRRNCGSATDSIGESNRRPNIESSYVAWIQTRRHGHDTTRTR</sequence>
<evidence type="ECO:0000313" key="2">
    <source>
        <dbReference type="EMBL" id="KAL0367741.1"/>
    </source>
</evidence>
<protein>
    <submittedName>
        <fullName evidence="2">Uncharacterized protein</fullName>
    </submittedName>
</protein>
<reference evidence="2" key="1">
    <citation type="submission" date="2020-06" db="EMBL/GenBank/DDBJ databases">
        <authorList>
            <person name="Li T."/>
            <person name="Hu X."/>
            <person name="Zhang T."/>
            <person name="Song X."/>
            <person name="Zhang H."/>
            <person name="Dai N."/>
            <person name="Sheng W."/>
            <person name="Hou X."/>
            <person name="Wei L."/>
        </authorList>
    </citation>
    <scope>NUCLEOTIDE SEQUENCE</scope>
    <source>
        <strain evidence="2">G02</strain>
        <tissue evidence="2">Leaf</tissue>
    </source>
</reference>
<dbReference type="AlphaFoldDB" id="A0AAW2QJ64"/>
<dbReference type="EMBL" id="JACGWJ010000015">
    <property type="protein sequence ID" value="KAL0367741.1"/>
    <property type="molecule type" value="Genomic_DNA"/>
</dbReference>
<organism evidence="2">
    <name type="scientific">Sesamum radiatum</name>
    <name type="common">Black benniseed</name>
    <dbReference type="NCBI Taxonomy" id="300843"/>
    <lineage>
        <taxon>Eukaryota</taxon>
        <taxon>Viridiplantae</taxon>
        <taxon>Streptophyta</taxon>
        <taxon>Embryophyta</taxon>
        <taxon>Tracheophyta</taxon>
        <taxon>Spermatophyta</taxon>
        <taxon>Magnoliopsida</taxon>
        <taxon>eudicotyledons</taxon>
        <taxon>Gunneridae</taxon>
        <taxon>Pentapetalae</taxon>
        <taxon>asterids</taxon>
        <taxon>lamiids</taxon>
        <taxon>Lamiales</taxon>
        <taxon>Pedaliaceae</taxon>
        <taxon>Sesamum</taxon>
    </lineage>
</organism>
<comment type="caution">
    <text evidence="2">The sequence shown here is derived from an EMBL/GenBank/DDBJ whole genome shotgun (WGS) entry which is preliminary data.</text>
</comment>
<feature type="region of interest" description="Disordered" evidence="1">
    <location>
        <begin position="56"/>
        <end position="132"/>
    </location>
</feature>